<feature type="compositionally biased region" description="Low complexity" evidence="1">
    <location>
        <begin position="190"/>
        <end position="208"/>
    </location>
</feature>
<evidence type="ECO:0000313" key="4">
    <source>
        <dbReference type="Proteomes" id="UP000800235"/>
    </source>
</evidence>
<dbReference type="EMBL" id="MU007025">
    <property type="protein sequence ID" value="KAF2432558.1"/>
    <property type="molecule type" value="Genomic_DNA"/>
</dbReference>
<dbReference type="PANTHER" id="PTHR24216:SF65">
    <property type="entry name" value="PAXILLIN-LIKE PROTEIN 1"/>
    <property type="match status" value="1"/>
</dbReference>
<comment type="caution">
    <text evidence="3">The sequence shown here is derived from an EMBL/GenBank/DDBJ whole genome shotgun (WGS) entry which is preliminary data.</text>
</comment>
<feature type="compositionally biased region" description="Pro residues" evidence="1">
    <location>
        <begin position="379"/>
        <end position="395"/>
    </location>
</feature>
<evidence type="ECO:0000256" key="1">
    <source>
        <dbReference type="SAM" id="MobiDB-lite"/>
    </source>
</evidence>
<gene>
    <name evidence="3" type="ORF">EJ08DRAFT_658902</name>
</gene>
<feature type="compositionally biased region" description="Pro residues" evidence="1">
    <location>
        <begin position="105"/>
        <end position="117"/>
    </location>
</feature>
<protein>
    <submittedName>
        <fullName evidence="3">Uncharacterized protein</fullName>
    </submittedName>
</protein>
<sequence length="1423" mass="152081">MQLPLSNLLPLATLFLPRILAEAVCVDGQTGITLPWASCPAGRTVGWFFCIDELHFAICETGGLACPRLVSLGTACCNDAIDYRGPPPCSARNQPGKSPAEEVPAFPPASSAPPNPPSTVSNRPSSSSPSAASPPPASSPTAAPPAPSSASSVAQSASAGTEPLTASDPPKTPAPLPSSNPPTAPPPSSSSPASASQPATSSTPSSVAPDPPKTAAPSITPTNPQSVPADTQQPTVISSVTSLNTAVPPSAPVSSASPRQTNEALVSNSPPSGTASIPPPQTSAPPSGSLPTSAPGLPSPTLGGLAPVPIGLSGPDGKSTVIMVTPVPAAPVVSSTSTLPDGKLTVLPIPPVLPTLGQPIVPASTTTSSAGPPIAIIPIPIPLPTPPPPGPPPGANPTGGGGSKGDKDGDDEKDDKKGDKKADKDDNDDDDDDDDGGGGSGGGGGGGGPPLTPIIPQRPCTTKQATLTSITCKPATSNQPKTEWPCETATTVTQDCEAENVATTNYCEISTATALTAFCTGTGTTANCTTTVTAMVTGCSPTANTTSIYAPACTMMNFNDPSSTTPYDLDLDGPEGEAGPRCERLPSPPNGLQRCDSKQDWLNAHEMVKDMLDSAIQEFCRHLPSQETGMISAMGEITTFSKQWAWKPWGTEFLPFKLDATPVLEMNIVVKPECGKNPPTGCAVNKVDETPKFVGGSIYDGNCYGFSADLSISLSGGVSIPWFKMLPQTSGEADRAMFLPNPEIFDKDEKGSHDLLELRNTIIDEAARSFCMNLPGESKPDQDKNQLEAVNANSWSTLFAVDEQRDVMQKVMGLTIEGSRSPACINSKPSVDACTKYFGMVTNQCKFTFEGADFSAGGTIFDGNCFAFQLDFRWFENELGDTQTPPLMSLPTSGDKLQAHCADRPKPVPPEKEIELLVPARNATKMVEDICGKEAQATRRTSWSFGHETNGRQPEVTFRYAVNKDYDFHKFDKTNCILAFHQILNQCQYKINDDAHELGGTLYDGSCFGILSTMVYEPMRLVRSSCLRSTFQYQSHSRRLSLLCPLPHLVYPNKGSFPEQTRYFYLGWDVWENLWGADCVRDCILDVKQSKAICIAITPCVSSRTMYEFSCTSSKTPKFSCPEKQPGSGDTNYEPIYFCNAASTCGKQKKGSLDDCLNEKDPVRWLLIDGVVPGLNQDHVSPSPKWQIPDIAHGRVDCASTRVPADKSMVQISTERQRFYEAIFEFCNRYAENRVFGPGMYRSMNKKVEKESMIALKFEVKPECQWTFKFDQYTSQLKRSLKDCPDVKDKKANLHNGGFVEDNCMKWTSAVALNYGLSMMADSIGTSLGVKPDDLQPKKSLDCTRSMSSDDEFTMKAEFSGTCTINFREVSDSRPFYDPVSFDGKYCSTQFKVLLDACESFGGSMSSPDGCMKYTMSPHAKKK</sequence>
<feature type="compositionally biased region" description="Acidic residues" evidence="1">
    <location>
        <begin position="425"/>
        <end position="436"/>
    </location>
</feature>
<dbReference type="PANTHER" id="PTHR24216">
    <property type="entry name" value="PAXILLIN-RELATED"/>
    <property type="match status" value="1"/>
</dbReference>
<feature type="region of interest" description="Disordered" evidence="1">
    <location>
        <begin position="88"/>
        <end position="321"/>
    </location>
</feature>
<feature type="compositionally biased region" description="Pro residues" evidence="1">
    <location>
        <begin position="170"/>
        <end position="189"/>
    </location>
</feature>
<feature type="compositionally biased region" description="Polar residues" evidence="1">
    <location>
        <begin position="259"/>
        <end position="275"/>
    </location>
</feature>
<evidence type="ECO:0000313" key="3">
    <source>
        <dbReference type="EMBL" id="KAF2432558.1"/>
    </source>
</evidence>
<reference evidence="3" key="1">
    <citation type="journal article" date="2020" name="Stud. Mycol.">
        <title>101 Dothideomycetes genomes: a test case for predicting lifestyles and emergence of pathogens.</title>
        <authorList>
            <person name="Haridas S."/>
            <person name="Albert R."/>
            <person name="Binder M."/>
            <person name="Bloem J."/>
            <person name="Labutti K."/>
            <person name="Salamov A."/>
            <person name="Andreopoulos B."/>
            <person name="Baker S."/>
            <person name="Barry K."/>
            <person name="Bills G."/>
            <person name="Bluhm B."/>
            <person name="Cannon C."/>
            <person name="Castanera R."/>
            <person name="Culley D."/>
            <person name="Daum C."/>
            <person name="Ezra D."/>
            <person name="Gonzalez J."/>
            <person name="Henrissat B."/>
            <person name="Kuo A."/>
            <person name="Liang C."/>
            <person name="Lipzen A."/>
            <person name="Lutzoni F."/>
            <person name="Magnuson J."/>
            <person name="Mondo S."/>
            <person name="Nolan M."/>
            <person name="Ohm R."/>
            <person name="Pangilinan J."/>
            <person name="Park H.-J."/>
            <person name="Ramirez L."/>
            <person name="Alfaro M."/>
            <person name="Sun H."/>
            <person name="Tritt A."/>
            <person name="Yoshinaga Y."/>
            <person name="Zwiers L.-H."/>
            <person name="Turgeon B."/>
            <person name="Goodwin S."/>
            <person name="Spatafora J."/>
            <person name="Crous P."/>
            <person name="Grigoriev I."/>
        </authorList>
    </citation>
    <scope>NUCLEOTIDE SEQUENCE</scope>
    <source>
        <strain evidence="3">CBS 130266</strain>
    </source>
</reference>
<dbReference type="Proteomes" id="UP000800235">
    <property type="component" value="Unassembled WGS sequence"/>
</dbReference>
<name>A0A9P4NWF4_9PEZI</name>
<accession>A0A9P4NWF4</accession>
<feature type="region of interest" description="Disordered" evidence="1">
    <location>
        <begin position="363"/>
        <end position="458"/>
    </location>
</feature>
<feature type="compositionally biased region" description="Low complexity" evidence="1">
    <location>
        <begin position="246"/>
        <end position="258"/>
    </location>
</feature>
<organism evidence="3 4">
    <name type="scientific">Tothia fuscella</name>
    <dbReference type="NCBI Taxonomy" id="1048955"/>
    <lineage>
        <taxon>Eukaryota</taxon>
        <taxon>Fungi</taxon>
        <taxon>Dikarya</taxon>
        <taxon>Ascomycota</taxon>
        <taxon>Pezizomycotina</taxon>
        <taxon>Dothideomycetes</taxon>
        <taxon>Pleosporomycetidae</taxon>
        <taxon>Venturiales</taxon>
        <taxon>Cylindrosympodiaceae</taxon>
        <taxon>Tothia</taxon>
    </lineage>
</organism>
<evidence type="ECO:0000256" key="2">
    <source>
        <dbReference type="SAM" id="SignalP"/>
    </source>
</evidence>
<feature type="compositionally biased region" description="Gly residues" evidence="1">
    <location>
        <begin position="437"/>
        <end position="449"/>
    </location>
</feature>
<feature type="compositionally biased region" description="Basic and acidic residues" evidence="1">
    <location>
        <begin position="414"/>
        <end position="424"/>
    </location>
</feature>
<feature type="compositionally biased region" description="Low complexity" evidence="1">
    <location>
        <begin position="118"/>
        <end position="131"/>
    </location>
</feature>
<feature type="chain" id="PRO_5040111655" evidence="2">
    <location>
        <begin position="24"/>
        <end position="1423"/>
    </location>
</feature>
<feature type="compositionally biased region" description="Polar residues" evidence="1">
    <location>
        <begin position="217"/>
        <end position="245"/>
    </location>
</feature>
<feature type="compositionally biased region" description="Low complexity" evidence="1">
    <location>
        <begin position="148"/>
        <end position="159"/>
    </location>
</feature>
<keyword evidence="2" id="KW-0732">Signal</keyword>
<feature type="signal peptide" evidence="2">
    <location>
        <begin position="1"/>
        <end position="23"/>
    </location>
</feature>
<keyword evidence="4" id="KW-1185">Reference proteome</keyword>
<proteinExistence type="predicted"/>
<feature type="compositionally biased region" description="Pro residues" evidence="1">
    <location>
        <begin position="132"/>
        <end position="147"/>
    </location>
</feature>